<dbReference type="InterPro" id="IPR006904">
    <property type="entry name" value="DUF716"/>
</dbReference>
<evidence type="ECO:0000256" key="1">
    <source>
        <dbReference type="ARBA" id="ARBA00004141"/>
    </source>
</evidence>
<name>A0A0A8YTN1_ARUDO</name>
<dbReference type="Pfam" id="PF04819">
    <property type="entry name" value="DUF716"/>
    <property type="match status" value="1"/>
</dbReference>
<evidence type="ECO:0000256" key="3">
    <source>
        <dbReference type="ARBA" id="ARBA00022692"/>
    </source>
</evidence>
<sequence>MLPAGCARDADGHVECKNRGAQERAEQLANFQLFGLVFMAFVYVLGCYTVAAARYGHPDLTTTNAAQVAAMESPGGAGGDEGLPLVGRGI</sequence>
<evidence type="ECO:0000256" key="4">
    <source>
        <dbReference type="ARBA" id="ARBA00022989"/>
    </source>
</evidence>
<dbReference type="GO" id="GO:0016020">
    <property type="term" value="C:membrane"/>
    <property type="evidence" value="ECO:0007669"/>
    <property type="project" value="UniProtKB-SubCell"/>
</dbReference>
<proteinExistence type="inferred from homology"/>
<dbReference type="PANTHER" id="PTHR47119:SF1">
    <property type="entry name" value="PLANT VIRAL-RESPONSE FAMILY PROTEIN"/>
    <property type="match status" value="1"/>
</dbReference>
<evidence type="ECO:0000256" key="2">
    <source>
        <dbReference type="ARBA" id="ARBA00006948"/>
    </source>
</evidence>
<keyword evidence="5 7" id="KW-0472">Membrane</keyword>
<comment type="subcellular location">
    <subcellularLocation>
        <location evidence="1">Membrane</location>
        <topology evidence="1">Multi-pass membrane protein</topology>
    </subcellularLocation>
</comment>
<evidence type="ECO:0000256" key="5">
    <source>
        <dbReference type="ARBA" id="ARBA00023136"/>
    </source>
</evidence>
<dbReference type="EMBL" id="GBRH01269965">
    <property type="protein sequence ID" value="JAD27930.1"/>
    <property type="molecule type" value="Transcribed_RNA"/>
</dbReference>
<feature type="region of interest" description="Disordered" evidence="6">
    <location>
        <begin position="71"/>
        <end position="90"/>
    </location>
</feature>
<feature type="transmembrane region" description="Helical" evidence="7">
    <location>
        <begin position="31"/>
        <end position="51"/>
    </location>
</feature>
<organism evidence="8">
    <name type="scientific">Arundo donax</name>
    <name type="common">Giant reed</name>
    <name type="synonym">Donax arundinaceus</name>
    <dbReference type="NCBI Taxonomy" id="35708"/>
    <lineage>
        <taxon>Eukaryota</taxon>
        <taxon>Viridiplantae</taxon>
        <taxon>Streptophyta</taxon>
        <taxon>Embryophyta</taxon>
        <taxon>Tracheophyta</taxon>
        <taxon>Spermatophyta</taxon>
        <taxon>Magnoliopsida</taxon>
        <taxon>Liliopsida</taxon>
        <taxon>Poales</taxon>
        <taxon>Poaceae</taxon>
        <taxon>PACMAD clade</taxon>
        <taxon>Arundinoideae</taxon>
        <taxon>Arundineae</taxon>
        <taxon>Arundo</taxon>
    </lineage>
</organism>
<comment type="similarity">
    <text evidence="2">Belongs to the TMEM45 family.</text>
</comment>
<accession>A0A0A8YTN1</accession>
<dbReference type="PANTHER" id="PTHR47119">
    <property type="entry name" value="PLANT VIRAL-RESPONSE FAMILY PROTEIN"/>
    <property type="match status" value="1"/>
</dbReference>
<keyword evidence="4 7" id="KW-1133">Transmembrane helix</keyword>
<evidence type="ECO:0000313" key="8">
    <source>
        <dbReference type="EMBL" id="JAD27930.1"/>
    </source>
</evidence>
<dbReference type="AlphaFoldDB" id="A0A0A8YTN1"/>
<evidence type="ECO:0000256" key="6">
    <source>
        <dbReference type="SAM" id="MobiDB-lite"/>
    </source>
</evidence>
<protein>
    <submittedName>
        <fullName evidence="8">Uncharacterized protein</fullName>
    </submittedName>
</protein>
<reference evidence="8" key="2">
    <citation type="journal article" date="2015" name="Data Brief">
        <title>Shoot transcriptome of the giant reed, Arundo donax.</title>
        <authorList>
            <person name="Barrero R.A."/>
            <person name="Guerrero F.D."/>
            <person name="Moolhuijzen P."/>
            <person name="Goolsby J.A."/>
            <person name="Tidwell J."/>
            <person name="Bellgard S.E."/>
            <person name="Bellgard M.I."/>
        </authorList>
    </citation>
    <scope>NUCLEOTIDE SEQUENCE</scope>
    <source>
        <tissue evidence="8">Shoot tissue taken approximately 20 cm above the soil surface</tissue>
    </source>
</reference>
<reference evidence="8" key="1">
    <citation type="submission" date="2014-09" db="EMBL/GenBank/DDBJ databases">
        <authorList>
            <person name="Magalhaes I.L.F."/>
            <person name="Oliveira U."/>
            <person name="Santos F.R."/>
            <person name="Vidigal T.H.D.A."/>
            <person name="Brescovit A.D."/>
            <person name="Santos A.J."/>
        </authorList>
    </citation>
    <scope>NUCLEOTIDE SEQUENCE</scope>
    <source>
        <tissue evidence="8">Shoot tissue taken approximately 20 cm above the soil surface</tissue>
    </source>
</reference>
<keyword evidence="3 7" id="KW-0812">Transmembrane</keyword>
<evidence type="ECO:0000256" key="7">
    <source>
        <dbReference type="SAM" id="Phobius"/>
    </source>
</evidence>